<keyword evidence="5" id="KW-1133">Transmembrane helix</keyword>
<evidence type="ECO:0000313" key="7">
    <source>
        <dbReference type="Proteomes" id="UP000087171"/>
    </source>
</evidence>
<keyword evidence="7" id="KW-1185">Reference proteome</keyword>
<keyword evidence="5" id="KW-0812">Transmembrane</keyword>
<dbReference type="PROSITE" id="PS51999">
    <property type="entry name" value="ZF_GRF"/>
    <property type="match status" value="1"/>
</dbReference>
<keyword evidence="1" id="KW-0479">Metal-binding</keyword>
<evidence type="ECO:0000256" key="3">
    <source>
        <dbReference type="ARBA" id="ARBA00022833"/>
    </source>
</evidence>
<keyword evidence="3" id="KW-0862">Zinc</keyword>
<feature type="transmembrane region" description="Helical" evidence="5">
    <location>
        <begin position="138"/>
        <end position="159"/>
    </location>
</feature>
<accession>A0A3Q7Y8K9</accession>
<feature type="domain" description="GRF-type" evidence="6">
    <location>
        <begin position="43"/>
        <end position="89"/>
    </location>
</feature>
<dbReference type="OrthoDB" id="1436221at2759"/>
<evidence type="ECO:0000256" key="1">
    <source>
        <dbReference type="ARBA" id="ARBA00022723"/>
    </source>
</evidence>
<reference evidence="8" key="2">
    <citation type="submission" date="2025-08" db="UniProtKB">
        <authorList>
            <consortium name="RefSeq"/>
        </authorList>
    </citation>
    <scope>IDENTIFICATION</scope>
    <source>
        <tissue evidence="8">Etiolated seedlings</tissue>
    </source>
</reference>
<sequence length="160" mass="18199">MKNHIHGSQNSKSMVASCSNGSNTQSYNYGSFVSNGISELANCACGLKPVRRTVTKWGPNRGRKFWGCRNFVSHDIECRCNYFVWDSDYMPQTQQRTPQQLHTQCLECPQKELEIMTLRNVILKMHGDHKSTIIKMKLLLFLCVLFGVACVVLLLILALK</sequence>
<proteinExistence type="predicted"/>
<organism evidence="7 8">
    <name type="scientific">Cicer arietinum</name>
    <name type="common">Chickpea</name>
    <name type="synonym">Garbanzo</name>
    <dbReference type="NCBI Taxonomy" id="3827"/>
    <lineage>
        <taxon>Eukaryota</taxon>
        <taxon>Viridiplantae</taxon>
        <taxon>Streptophyta</taxon>
        <taxon>Embryophyta</taxon>
        <taxon>Tracheophyta</taxon>
        <taxon>Spermatophyta</taxon>
        <taxon>Magnoliopsida</taxon>
        <taxon>eudicotyledons</taxon>
        <taxon>Gunneridae</taxon>
        <taxon>Pentapetalae</taxon>
        <taxon>rosids</taxon>
        <taxon>fabids</taxon>
        <taxon>Fabales</taxon>
        <taxon>Fabaceae</taxon>
        <taxon>Papilionoideae</taxon>
        <taxon>50 kb inversion clade</taxon>
        <taxon>NPAAA clade</taxon>
        <taxon>Hologalegina</taxon>
        <taxon>IRL clade</taxon>
        <taxon>Cicereae</taxon>
        <taxon>Cicer</taxon>
    </lineage>
</organism>
<keyword evidence="5" id="KW-0472">Membrane</keyword>
<dbReference type="AlphaFoldDB" id="A0A3Q7Y8K9"/>
<protein>
    <submittedName>
        <fullName evidence="8">Uncharacterized protein LOC113785534</fullName>
    </submittedName>
</protein>
<keyword evidence="2 4" id="KW-0863">Zinc-finger</keyword>
<evidence type="ECO:0000259" key="6">
    <source>
        <dbReference type="PROSITE" id="PS51999"/>
    </source>
</evidence>
<evidence type="ECO:0000256" key="5">
    <source>
        <dbReference type="SAM" id="Phobius"/>
    </source>
</evidence>
<dbReference type="RefSeq" id="XP_027188007.1">
    <property type="nucleotide sequence ID" value="XM_027332206.1"/>
</dbReference>
<reference evidence="7" key="1">
    <citation type="journal article" date="2013" name="Nat. Biotechnol.">
        <title>Draft genome sequence of chickpea (Cicer arietinum) provides a resource for trait improvement.</title>
        <authorList>
            <person name="Varshney R.K."/>
            <person name="Song C."/>
            <person name="Saxena R.K."/>
            <person name="Azam S."/>
            <person name="Yu S."/>
            <person name="Sharpe A.G."/>
            <person name="Cannon S."/>
            <person name="Baek J."/>
            <person name="Rosen B.D."/>
            <person name="Tar'an B."/>
            <person name="Millan T."/>
            <person name="Zhang X."/>
            <person name="Ramsay L.D."/>
            <person name="Iwata A."/>
            <person name="Wang Y."/>
            <person name="Nelson W."/>
            <person name="Farmer A.D."/>
            <person name="Gaur P.M."/>
            <person name="Soderlund C."/>
            <person name="Penmetsa R.V."/>
            <person name="Xu C."/>
            <person name="Bharti A.K."/>
            <person name="He W."/>
            <person name="Winter P."/>
            <person name="Zhao S."/>
            <person name="Hane J.K."/>
            <person name="Carrasquilla-Garcia N."/>
            <person name="Condie J.A."/>
            <person name="Upadhyaya H.D."/>
            <person name="Luo M.C."/>
            <person name="Thudi M."/>
            <person name="Gowda C.L."/>
            <person name="Singh N.P."/>
            <person name="Lichtenzveig J."/>
            <person name="Gali K.K."/>
            <person name="Rubio J."/>
            <person name="Nadarajan N."/>
            <person name="Dolezel J."/>
            <person name="Bansal K.C."/>
            <person name="Xu X."/>
            <person name="Edwards D."/>
            <person name="Zhang G."/>
            <person name="Kahl G."/>
            <person name="Gil J."/>
            <person name="Singh K.B."/>
            <person name="Datta S.K."/>
            <person name="Jackson S.A."/>
            <person name="Wang J."/>
            <person name="Cook D.R."/>
        </authorList>
    </citation>
    <scope>NUCLEOTIDE SEQUENCE [LARGE SCALE GENOMIC DNA]</scope>
    <source>
        <strain evidence="7">cv. CDC Frontier</strain>
    </source>
</reference>
<dbReference type="GO" id="GO:0008270">
    <property type="term" value="F:zinc ion binding"/>
    <property type="evidence" value="ECO:0007669"/>
    <property type="project" value="UniProtKB-KW"/>
</dbReference>
<evidence type="ECO:0000256" key="2">
    <source>
        <dbReference type="ARBA" id="ARBA00022771"/>
    </source>
</evidence>
<evidence type="ECO:0000256" key="4">
    <source>
        <dbReference type="PROSITE-ProRule" id="PRU01343"/>
    </source>
</evidence>
<dbReference type="Pfam" id="PF06839">
    <property type="entry name" value="Zn_ribbon_GRF"/>
    <property type="match status" value="1"/>
</dbReference>
<dbReference type="InterPro" id="IPR010666">
    <property type="entry name" value="Znf_GRF"/>
</dbReference>
<name>A0A3Q7Y8K9_CICAR</name>
<gene>
    <name evidence="8" type="primary">LOC113785534</name>
</gene>
<evidence type="ECO:0000313" key="8">
    <source>
        <dbReference type="RefSeq" id="XP_027188007.1"/>
    </source>
</evidence>
<dbReference type="Proteomes" id="UP000087171">
    <property type="component" value="Chromosome Ca2"/>
</dbReference>